<keyword evidence="3" id="KW-1185">Reference proteome</keyword>
<feature type="domain" description="PiggyBac transposable element-derived protein" evidence="1">
    <location>
        <begin position="97"/>
        <end position="191"/>
    </location>
</feature>
<dbReference type="VEuPathDB" id="VectorBase:GPPI042797"/>
<proteinExistence type="predicted"/>
<name>A0A1B0BWL7_9MUSC</name>
<accession>A0A1B0BWL7</accession>
<dbReference type="EMBL" id="JXJN01021868">
    <property type="status" value="NOT_ANNOTATED_CDS"/>
    <property type="molecule type" value="Genomic_DNA"/>
</dbReference>
<evidence type="ECO:0000313" key="3">
    <source>
        <dbReference type="Proteomes" id="UP000092460"/>
    </source>
</evidence>
<evidence type="ECO:0000313" key="2">
    <source>
        <dbReference type="EnsemblMetazoa" id="GPPI042797-PA"/>
    </source>
</evidence>
<dbReference type="PANTHER" id="PTHR46599">
    <property type="entry name" value="PIGGYBAC TRANSPOSABLE ELEMENT-DERIVED PROTEIN 4"/>
    <property type="match status" value="1"/>
</dbReference>
<dbReference type="Proteomes" id="UP000092460">
    <property type="component" value="Unassembled WGS sequence"/>
</dbReference>
<dbReference type="PANTHER" id="PTHR46599:SF3">
    <property type="entry name" value="PIGGYBAC TRANSPOSABLE ELEMENT-DERIVED PROTEIN 4"/>
    <property type="match status" value="1"/>
</dbReference>
<sequence>MSQEIEDALNEFHLDIALECSEDSFDIHDNDTEDSDGDIIRPGIECRRIISNDSESDEDEWSENDKDIFLEGYQRTSGVNIIPKNKESVLDVMQLSLENDLFELFTTETNRYQIQVSHKYKEYKIAKWTDVTIQEMKKFMGLLILMGQVRKETLYDYWSTSPYIQTPIFSKTTSRNRFIRIWKMWHFCNNDMMIDKSDGG</sequence>
<organism evidence="2 3">
    <name type="scientific">Glossina palpalis gambiensis</name>
    <dbReference type="NCBI Taxonomy" id="67801"/>
    <lineage>
        <taxon>Eukaryota</taxon>
        <taxon>Metazoa</taxon>
        <taxon>Ecdysozoa</taxon>
        <taxon>Arthropoda</taxon>
        <taxon>Hexapoda</taxon>
        <taxon>Insecta</taxon>
        <taxon>Pterygota</taxon>
        <taxon>Neoptera</taxon>
        <taxon>Endopterygota</taxon>
        <taxon>Diptera</taxon>
        <taxon>Brachycera</taxon>
        <taxon>Muscomorpha</taxon>
        <taxon>Hippoboscoidea</taxon>
        <taxon>Glossinidae</taxon>
        <taxon>Glossina</taxon>
    </lineage>
</organism>
<dbReference type="Pfam" id="PF13843">
    <property type="entry name" value="DDE_Tnp_1_7"/>
    <property type="match status" value="1"/>
</dbReference>
<evidence type="ECO:0000259" key="1">
    <source>
        <dbReference type="Pfam" id="PF13843"/>
    </source>
</evidence>
<dbReference type="EnsemblMetazoa" id="GPPI042797-RA">
    <property type="protein sequence ID" value="GPPI042797-PA"/>
    <property type="gene ID" value="GPPI042797"/>
</dbReference>
<dbReference type="InterPro" id="IPR029526">
    <property type="entry name" value="PGBD"/>
</dbReference>
<reference evidence="3" key="1">
    <citation type="submission" date="2015-01" db="EMBL/GenBank/DDBJ databases">
        <authorList>
            <person name="Aksoy S."/>
            <person name="Warren W."/>
            <person name="Wilson R.K."/>
        </authorList>
    </citation>
    <scope>NUCLEOTIDE SEQUENCE [LARGE SCALE GENOMIC DNA]</scope>
    <source>
        <strain evidence="3">IAEA</strain>
    </source>
</reference>
<protein>
    <recommendedName>
        <fullName evidence="1">PiggyBac transposable element-derived protein domain-containing protein</fullName>
    </recommendedName>
</protein>
<reference evidence="2" key="2">
    <citation type="submission" date="2020-05" db="UniProtKB">
        <authorList>
            <consortium name="EnsemblMetazoa"/>
        </authorList>
    </citation>
    <scope>IDENTIFICATION</scope>
    <source>
        <strain evidence="2">IAEA</strain>
    </source>
</reference>
<dbReference type="AlphaFoldDB" id="A0A1B0BWL7"/>